<dbReference type="Proteomes" id="UP000195570">
    <property type="component" value="Unassembled WGS sequence"/>
</dbReference>
<dbReference type="VEuPathDB" id="TriTrypDB:TEOVI_000823200"/>
<accession>A0A1G4I3T2</accession>
<dbReference type="RefSeq" id="XP_067077956.1">
    <property type="nucleotide sequence ID" value="XM_067221855.1"/>
</dbReference>
<sequence>MIHPKLMPYQELALRRVNVQQQSFASQYVGTDKIGGGGATAITPSGSSAGMSRTTSARSEVALSPGTVFPGPSATPASSAIQKSRPHARDALLTGCGTNSTAPASIARPGIKRRDEWSTALHDIEPFVLPQQLLCGSPPNRQKHVRVHYIADQYDRQWLTQLPVATTTTKGKTGSIESSVTPQATRHKISLTLFEDLITAFELGSYMNAEVPIHRQPVSTFEGVTATGADTTVVEEVRRYWLSKRQALGGNVPCIPALRMDVREDNQNSLCHSDILQYCPLPFSYRDCPVPLVKRLLPRCAAREENTGGENGGQKEVVGRKRERRSCESGIKIEDHNDETVVEVGELERQMLATAGLKVAQAVLEREEWKLAHTHIVLYELSLLRRLSVLDGDVSPSVGFPSSSSHAGGGHASTLWASDEDLQGEWVGENELGGEPYDSVTGRGAAAALESVMAIERRHC</sequence>
<dbReference type="GeneID" id="92382166"/>
<evidence type="ECO:0000313" key="2">
    <source>
        <dbReference type="Proteomes" id="UP000195570"/>
    </source>
</evidence>
<proteinExistence type="predicted"/>
<dbReference type="EMBL" id="CZPT02000568">
    <property type="protein sequence ID" value="SCU66519.1"/>
    <property type="molecule type" value="Genomic_DNA"/>
</dbReference>
<name>A0A1G4I3T2_TRYEQ</name>
<organism evidence="1 2">
    <name type="scientific">Trypanosoma equiperdum</name>
    <dbReference type="NCBI Taxonomy" id="5694"/>
    <lineage>
        <taxon>Eukaryota</taxon>
        <taxon>Discoba</taxon>
        <taxon>Euglenozoa</taxon>
        <taxon>Kinetoplastea</taxon>
        <taxon>Metakinetoplastina</taxon>
        <taxon>Trypanosomatida</taxon>
        <taxon>Trypanosomatidae</taxon>
        <taxon>Trypanosoma</taxon>
    </lineage>
</organism>
<dbReference type="AlphaFoldDB" id="A0A1G4I3T2"/>
<comment type="caution">
    <text evidence="1">The sequence shown here is derived from an EMBL/GenBank/DDBJ whole genome shotgun (WGS) entry which is preliminary data.</text>
</comment>
<gene>
    <name evidence="1" type="ORF">TEOVI_000823200</name>
</gene>
<protein>
    <submittedName>
        <fullName evidence="1">Uncharacterized protein</fullName>
    </submittedName>
</protein>
<reference evidence="1" key="1">
    <citation type="submission" date="2016-09" db="EMBL/GenBank/DDBJ databases">
        <authorList>
            <person name="Hebert L."/>
            <person name="Moumen B."/>
        </authorList>
    </citation>
    <scope>NUCLEOTIDE SEQUENCE [LARGE SCALE GENOMIC DNA]</scope>
    <source>
        <strain evidence="1">OVI</strain>
    </source>
</reference>
<keyword evidence="2" id="KW-1185">Reference proteome</keyword>
<evidence type="ECO:0000313" key="1">
    <source>
        <dbReference type="EMBL" id="SCU66519.1"/>
    </source>
</evidence>